<accession>A0A9W8J566</accession>
<comment type="caution">
    <text evidence="2">The sequence shown here is derived from an EMBL/GenBank/DDBJ whole genome shotgun (WGS) entry which is preliminary data.</text>
</comment>
<proteinExistence type="predicted"/>
<dbReference type="EMBL" id="JANBPK010000928">
    <property type="protein sequence ID" value="KAJ2928382.1"/>
    <property type="molecule type" value="Genomic_DNA"/>
</dbReference>
<dbReference type="Proteomes" id="UP001140091">
    <property type="component" value="Unassembled WGS sequence"/>
</dbReference>
<reference evidence="2" key="1">
    <citation type="submission" date="2022-06" db="EMBL/GenBank/DDBJ databases">
        <title>Genome Sequence of Candolleomyces eurysporus.</title>
        <authorList>
            <person name="Buettner E."/>
        </authorList>
    </citation>
    <scope>NUCLEOTIDE SEQUENCE</scope>
    <source>
        <strain evidence="2">VTCC 930004</strain>
    </source>
</reference>
<protein>
    <submittedName>
        <fullName evidence="2">Uncharacterized protein</fullName>
    </submittedName>
</protein>
<gene>
    <name evidence="2" type="ORF">H1R20_g8688</name>
</gene>
<name>A0A9W8J566_9AGAR</name>
<sequence>MATVALRTRRLAAVTDAEVACQPYASTINLSGPAAGATGDVCEDSEPTPQPRTYAPVATSPNTHTKPTHTT</sequence>
<keyword evidence="3" id="KW-1185">Reference proteome</keyword>
<organism evidence="2 3">
    <name type="scientific">Candolleomyces eurysporus</name>
    <dbReference type="NCBI Taxonomy" id="2828524"/>
    <lineage>
        <taxon>Eukaryota</taxon>
        <taxon>Fungi</taxon>
        <taxon>Dikarya</taxon>
        <taxon>Basidiomycota</taxon>
        <taxon>Agaricomycotina</taxon>
        <taxon>Agaricomycetes</taxon>
        <taxon>Agaricomycetidae</taxon>
        <taxon>Agaricales</taxon>
        <taxon>Agaricineae</taxon>
        <taxon>Psathyrellaceae</taxon>
        <taxon>Candolleomyces</taxon>
    </lineage>
</organism>
<evidence type="ECO:0000256" key="1">
    <source>
        <dbReference type="SAM" id="MobiDB-lite"/>
    </source>
</evidence>
<feature type="region of interest" description="Disordered" evidence="1">
    <location>
        <begin position="29"/>
        <end position="71"/>
    </location>
</feature>
<feature type="compositionally biased region" description="Polar residues" evidence="1">
    <location>
        <begin position="59"/>
        <end position="71"/>
    </location>
</feature>
<evidence type="ECO:0000313" key="2">
    <source>
        <dbReference type="EMBL" id="KAJ2928382.1"/>
    </source>
</evidence>
<dbReference type="AlphaFoldDB" id="A0A9W8J566"/>
<feature type="non-terminal residue" evidence="2">
    <location>
        <position position="71"/>
    </location>
</feature>
<evidence type="ECO:0000313" key="3">
    <source>
        <dbReference type="Proteomes" id="UP001140091"/>
    </source>
</evidence>